<feature type="signal peptide" evidence="1">
    <location>
        <begin position="1"/>
        <end position="23"/>
    </location>
</feature>
<organism evidence="2 3">
    <name type="scientific">Nitrosomonas marina</name>
    <dbReference type="NCBI Taxonomy" id="917"/>
    <lineage>
        <taxon>Bacteria</taxon>
        <taxon>Pseudomonadati</taxon>
        <taxon>Pseudomonadota</taxon>
        <taxon>Betaproteobacteria</taxon>
        <taxon>Nitrosomonadales</taxon>
        <taxon>Nitrosomonadaceae</taxon>
        <taxon>Nitrosomonas</taxon>
    </lineage>
</organism>
<accession>A0A1I0ETR7</accession>
<keyword evidence="1" id="KW-0732">Signal</keyword>
<name>A0A1I0ETR7_9PROT</name>
<dbReference type="OrthoDB" id="8559805at2"/>
<dbReference type="AlphaFoldDB" id="A0A1I0ETR7"/>
<dbReference type="Proteomes" id="UP000199345">
    <property type="component" value="Unassembled WGS sequence"/>
</dbReference>
<dbReference type="EMBL" id="FOIA01000030">
    <property type="protein sequence ID" value="SET48233.1"/>
    <property type="molecule type" value="Genomic_DNA"/>
</dbReference>
<dbReference type="PROSITE" id="PS51257">
    <property type="entry name" value="PROKAR_LIPOPROTEIN"/>
    <property type="match status" value="1"/>
</dbReference>
<proteinExistence type="predicted"/>
<dbReference type="NCBIfam" id="TIGR02595">
    <property type="entry name" value="PEP_CTERM"/>
    <property type="match status" value="1"/>
</dbReference>
<dbReference type="RefSeq" id="WP_090660553.1">
    <property type="nucleotide sequence ID" value="NZ_FOIA01000030.1"/>
</dbReference>
<evidence type="ECO:0000256" key="1">
    <source>
        <dbReference type="SAM" id="SignalP"/>
    </source>
</evidence>
<protein>
    <submittedName>
        <fullName evidence="2">PEP-CTERM protein-sorting domain-containing protein</fullName>
    </submittedName>
</protein>
<reference evidence="3" key="1">
    <citation type="submission" date="2016-10" db="EMBL/GenBank/DDBJ databases">
        <authorList>
            <person name="Varghese N."/>
            <person name="Submissions S."/>
        </authorList>
    </citation>
    <scope>NUCLEOTIDE SEQUENCE [LARGE SCALE GENOMIC DNA]</scope>
    <source>
        <strain evidence="3">Nm71</strain>
    </source>
</reference>
<gene>
    <name evidence="2" type="ORF">SAMN05216326_1308</name>
</gene>
<dbReference type="InterPro" id="IPR013424">
    <property type="entry name" value="Ice-binding_C"/>
</dbReference>
<feature type="chain" id="PRO_5011657880" evidence="1">
    <location>
        <begin position="24"/>
        <end position="200"/>
    </location>
</feature>
<keyword evidence="3" id="KW-1185">Reference proteome</keyword>
<sequence length="200" mass="22528">MKLNFKVLLVLLLLVACFNNTWAQHQYLRAIDFDLLRSSTHIPGIAINYLNYSALHSAFIQRFTDLDQVPVVPKVYTDNDTFNSSGNELTTSISNSFHGSDNYVSASELFYPFTNVIDRTALHNVPDIRYMTKTVHFSGSAHKTSNTPIIALGADEAFLLRNETFDKRGTSAPEPETYAIVLTGVVLLGFAAKRRRTYYH</sequence>
<evidence type="ECO:0000313" key="3">
    <source>
        <dbReference type="Proteomes" id="UP000199345"/>
    </source>
</evidence>
<evidence type="ECO:0000313" key="2">
    <source>
        <dbReference type="EMBL" id="SET48233.1"/>
    </source>
</evidence>